<feature type="domain" description="Alanine dehydrogenase/pyridine nucleotide transhydrogenase N-terminal" evidence="13">
    <location>
        <begin position="6"/>
        <end position="139"/>
    </location>
</feature>
<dbReference type="Pfam" id="PF01262">
    <property type="entry name" value="AlaDh_PNT_C"/>
    <property type="match status" value="1"/>
</dbReference>
<dbReference type="EC" id="7.1.1.1" evidence="3"/>
<dbReference type="Pfam" id="PF05222">
    <property type="entry name" value="AlaDh_PNT_N"/>
    <property type="match status" value="1"/>
</dbReference>
<evidence type="ECO:0000259" key="13">
    <source>
        <dbReference type="SMART" id="SM01003"/>
    </source>
</evidence>
<evidence type="ECO:0000256" key="5">
    <source>
        <dbReference type="ARBA" id="ARBA00022857"/>
    </source>
</evidence>
<name>A0A2A4X1S2_9GAMM</name>
<dbReference type="InterPro" id="IPR008143">
    <property type="entry name" value="Ala_DH/PNT_CS2"/>
</dbReference>
<dbReference type="SMART" id="SM01002">
    <property type="entry name" value="AlaDh_PNT_C"/>
    <property type="match status" value="1"/>
</dbReference>
<dbReference type="CDD" id="cd05304">
    <property type="entry name" value="Rubrum_tdh"/>
    <property type="match status" value="1"/>
</dbReference>
<evidence type="ECO:0000256" key="3">
    <source>
        <dbReference type="ARBA" id="ARBA00012943"/>
    </source>
</evidence>
<dbReference type="SUPFAM" id="SSF52283">
    <property type="entry name" value="Formate/glycerate dehydrogenase catalytic domain-like"/>
    <property type="match status" value="1"/>
</dbReference>
<dbReference type="InterPro" id="IPR007698">
    <property type="entry name" value="AlaDH/PNT_NAD(H)-bd"/>
</dbReference>
<evidence type="ECO:0000256" key="8">
    <source>
        <dbReference type="ARBA" id="ARBA00048202"/>
    </source>
</evidence>
<protein>
    <recommendedName>
        <fullName evidence="9">NAD(P) transhydrogenase subunit alpha part 1</fullName>
        <ecNumber evidence="3">7.1.1.1</ecNumber>
    </recommendedName>
    <alternativeName>
        <fullName evidence="11">Nicotinamide nucleotide transhydrogenase subunit alpha 1</fullName>
    </alternativeName>
    <alternativeName>
        <fullName evidence="10">Pyridine nucleotide transhydrogenase subunit alpha 1</fullName>
    </alternativeName>
</protein>
<dbReference type="PROSITE" id="PS00837">
    <property type="entry name" value="ALADH_PNT_2"/>
    <property type="match status" value="1"/>
</dbReference>
<dbReference type="SUPFAM" id="SSF51735">
    <property type="entry name" value="NAD(P)-binding Rossmann-fold domains"/>
    <property type="match status" value="1"/>
</dbReference>
<evidence type="ECO:0000256" key="9">
    <source>
        <dbReference type="ARBA" id="ARBA00071353"/>
    </source>
</evidence>
<reference evidence="15" key="1">
    <citation type="submission" date="2017-08" db="EMBL/GenBank/DDBJ databases">
        <title>A dynamic microbial community with high functional redundancy inhabits the cold, oxic subseafloor aquifer.</title>
        <authorList>
            <person name="Tully B.J."/>
            <person name="Wheat C.G."/>
            <person name="Glazer B.T."/>
            <person name="Huber J.A."/>
        </authorList>
    </citation>
    <scope>NUCLEOTIDE SEQUENCE [LARGE SCALE GENOMIC DNA]</scope>
</reference>
<dbReference type="GO" id="GO:0050661">
    <property type="term" value="F:NADP binding"/>
    <property type="evidence" value="ECO:0007669"/>
    <property type="project" value="TreeGrafter"/>
</dbReference>
<dbReference type="PANTHER" id="PTHR10160">
    <property type="entry name" value="NAD(P) TRANSHYDROGENASE"/>
    <property type="match status" value="1"/>
</dbReference>
<dbReference type="InterPro" id="IPR007886">
    <property type="entry name" value="AlaDH/PNT_N"/>
</dbReference>
<dbReference type="NCBIfam" id="NF006942">
    <property type="entry name" value="PRK09424.1"/>
    <property type="match status" value="1"/>
</dbReference>
<comment type="catalytic activity">
    <reaction evidence="8">
        <text>NAD(+) + NADPH + H(+)(in) = NADH + NADP(+) + H(+)(out)</text>
        <dbReference type="Rhea" id="RHEA:47992"/>
        <dbReference type="ChEBI" id="CHEBI:15378"/>
        <dbReference type="ChEBI" id="CHEBI:57540"/>
        <dbReference type="ChEBI" id="CHEBI:57783"/>
        <dbReference type="ChEBI" id="CHEBI:57945"/>
        <dbReference type="ChEBI" id="CHEBI:58349"/>
        <dbReference type="EC" id="7.1.1.1"/>
    </reaction>
</comment>
<dbReference type="GO" id="GO:0008750">
    <property type="term" value="F:proton-translocating NAD(P)+ transhydrogenase activity"/>
    <property type="evidence" value="ECO:0007669"/>
    <property type="project" value="UniProtKB-EC"/>
</dbReference>
<dbReference type="PANTHER" id="PTHR10160:SF19">
    <property type="entry name" value="PROTON-TRANSLOCATING NAD(P)(+) TRANSHYDROGENASE"/>
    <property type="match status" value="1"/>
</dbReference>
<keyword evidence="6" id="KW-1278">Translocase</keyword>
<dbReference type="Gene3D" id="3.40.50.720">
    <property type="entry name" value="NAD(P)-binding Rossmann-like Domain"/>
    <property type="match status" value="2"/>
</dbReference>
<evidence type="ECO:0000313" key="14">
    <source>
        <dbReference type="EMBL" id="PCI76642.1"/>
    </source>
</evidence>
<accession>A0A2A4X1S2</accession>
<feature type="domain" description="Alanine dehydrogenase/pyridine nucleotide transhydrogenase NAD(H)-binding" evidence="12">
    <location>
        <begin position="148"/>
        <end position="310"/>
    </location>
</feature>
<evidence type="ECO:0000256" key="6">
    <source>
        <dbReference type="ARBA" id="ARBA00022967"/>
    </source>
</evidence>
<keyword evidence="4" id="KW-0547">Nucleotide-binding</keyword>
<comment type="function">
    <text evidence="1">The transhydrogenation between NADH and NADP is coupled to respiration and ATP hydrolysis and functions as a proton pump across the membrane.</text>
</comment>
<comment type="similarity">
    <text evidence="2">Belongs to the AlaDH/PNT family.</text>
</comment>
<evidence type="ECO:0000256" key="4">
    <source>
        <dbReference type="ARBA" id="ARBA00022741"/>
    </source>
</evidence>
<evidence type="ECO:0000313" key="15">
    <source>
        <dbReference type="Proteomes" id="UP000218767"/>
    </source>
</evidence>
<dbReference type="GO" id="GO:0016491">
    <property type="term" value="F:oxidoreductase activity"/>
    <property type="evidence" value="ECO:0007669"/>
    <property type="project" value="InterPro"/>
</dbReference>
<organism evidence="14 15">
    <name type="scientific">SAR86 cluster bacterium</name>
    <dbReference type="NCBI Taxonomy" id="2030880"/>
    <lineage>
        <taxon>Bacteria</taxon>
        <taxon>Pseudomonadati</taxon>
        <taxon>Pseudomonadota</taxon>
        <taxon>Gammaproteobacteria</taxon>
        <taxon>SAR86 cluster</taxon>
    </lineage>
</organism>
<evidence type="ECO:0000256" key="7">
    <source>
        <dbReference type="ARBA" id="ARBA00023027"/>
    </source>
</evidence>
<gene>
    <name evidence="14" type="ORF">COB20_09945</name>
</gene>
<keyword evidence="5" id="KW-0521">NADP</keyword>
<dbReference type="FunFam" id="3.40.50.720:FF:000188">
    <property type="entry name" value="NAD(P) transhydrogenase alpha subunit 1"/>
    <property type="match status" value="1"/>
</dbReference>
<sequence>MTIKIGVPKEVREGEQRVALVPDIVNRLAKQDIQVTLETGAGELAGYSDKYYENAEIAASSAEILGKTDICLTVNPATDEQIEQLKDGSILIGYLNPHSDLERFNKLKAKNISAFSMELVPRISRAQAMDALSSQASIAGYKAVLLASNLLGKFFPMLTTAAGTIRPSKVLVIGAGVAGLQAIATARRLGAIVEGYDVRAAVKEQVESLGAKFVDIEIKAEGSGGYARELTDEERQQQQAILAKHVAAADVVVSTAAIPGRPSPLIISTEMVEGMRGGSVIVDLAAEGGGNCELTKIDETVLHKGVKIYGPANVPSMVGNHASELYAKNLLNFLELLIQDGAINIDLEDEILNASLITHGGEIHHAGIKEQLEGASS</sequence>
<evidence type="ECO:0000256" key="2">
    <source>
        <dbReference type="ARBA" id="ARBA00005689"/>
    </source>
</evidence>
<evidence type="ECO:0000256" key="1">
    <source>
        <dbReference type="ARBA" id="ARBA00003943"/>
    </source>
</evidence>
<dbReference type="GO" id="GO:0005886">
    <property type="term" value="C:plasma membrane"/>
    <property type="evidence" value="ECO:0007669"/>
    <property type="project" value="TreeGrafter"/>
</dbReference>
<comment type="caution">
    <text evidence="14">The sequence shown here is derived from an EMBL/GenBank/DDBJ whole genome shotgun (WGS) entry which is preliminary data.</text>
</comment>
<evidence type="ECO:0000256" key="11">
    <source>
        <dbReference type="ARBA" id="ARBA00084087"/>
    </source>
</evidence>
<dbReference type="EMBL" id="NVUL01000054">
    <property type="protein sequence ID" value="PCI76642.1"/>
    <property type="molecule type" value="Genomic_DNA"/>
</dbReference>
<evidence type="ECO:0000256" key="10">
    <source>
        <dbReference type="ARBA" id="ARBA00076996"/>
    </source>
</evidence>
<evidence type="ECO:0000259" key="12">
    <source>
        <dbReference type="SMART" id="SM01002"/>
    </source>
</evidence>
<keyword evidence="7" id="KW-0520">NAD</keyword>
<dbReference type="InterPro" id="IPR036291">
    <property type="entry name" value="NAD(P)-bd_dom_sf"/>
</dbReference>
<dbReference type="GO" id="GO:0006740">
    <property type="term" value="P:NADPH regeneration"/>
    <property type="evidence" value="ECO:0007669"/>
    <property type="project" value="TreeGrafter"/>
</dbReference>
<dbReference type="SMART" id="SM01003">
    <property type="entry name" value="AlaDh_PNT_N"/>
    <property type="match status" value="1"/>
</dbReference>
<proteinExistence type="inferred from homology"/>
<dbReference type="AlphaFoldDB" id="A0A2A4X1S2"/>
<dbReference type="Proteomes" id="UP000218767">
    <property type="component" value="Unassembled WGS sequence"/>
</dbReference>